<evidence type="ECO:0000256" key="10">
    <source>
        <dbReference type="ARBA" id="ARBA00032441"/>
    </source>
</evidence>
<dbReference type="SUPFAM" id="SSF52540">
    <property type="entry name" value="P-loop containing nucleoside triphosphate hydrolases"/>
    <property type="match status" value="1"/>
</dbReference>
<reference evidence="11" key="1">
    <citation type="journal article" date="2021" name="PeerJ">
        <title>Extensive microbial diversity within the chicken gut microbiome revealed by metagenomics and culture.</title>
        <authorList>
            <person name="Gilroy R."/>
            <person name="Ravi A."/>
            <person name="Getino M."/>
            <person name="Pursley I."/>
            <person name="Horton D.L."/>
            <person name="Alikhan N.F."/>
            <person name="Baker D."/>
            <person name="Gharbi K."/>
            <person name="Hall N."/>
            <person name="Watson M."/>
            <person name="Adriaenssens E.M."/>
            <person name="Foster-Nyarko E."/>
            <person name="Jarju S."/>
            <person name="Secka A."/>
            <person name="Antonio M."/>
            <person name="Oren A."/>
            <person name="Chaudhuri R.R."/>
            <person name="La Ragione R."/>
            <person name="Hildebrand F."/>
            <person name="Pallen M.J."/>
        </authorList>
    </citation>
    <scope>NUCLEOTIDE SEQUENCE</scope>
    <source>
        <strain evidence="11">CHK179-7159</strain>
    </source>
</reference>
<evidence type="ECO:0000313" key="11">
    <source>
        <dbReference type="EMBL" id="HJA92478.1"/>
    </source>
</evidence>
<evidence type="ECO:0000256" key="5">
    <source>
        <dbReference type="ARBA" id="ARBA00022694"/>
    </source>
</evidence>
<dbReference type="PANTHER" id="PTHR33540:SF2">
    <property type="entry name" value="TRNA THREONYLCARBAMOYLADENOSINE BIOSYNTHESIS PROTEIN TSAE"/>
    <property type="match status" value="1"/>
</dbReference>
<keyword evidence="9" id="KW-0460">Magnesium</keyword>
<evidence type="ECO:0000313" key="12">
    <source>
        <dbReference type="Proteomes" id="UP000886858"/>
    </source>
</evidence>
<dbReference type="Pfam" id="PF02367">
    <property type="entry name" value="TsaE"/>
    <property type="match status" value="1"/>
</dbReference>
<evidence type="ECO:0000256" key="1">
    <source>
        <dbReference type="ARBA" id="ARBA00004496"/>
    </source>
</evidence>
<evidence type="ECO:0000256" key="8">
    <source>
        <dbReference type="ARBA" id="ARBA00022840"/>
    </source>
</evidence>
<evidence type="ECO:0000256" key="6">
    <source>
        <dbReference type="ARBA" id="ARBA00022723"/>
    </source>
</evidence>
<accession>A0A9D2I6J4</accession>
<dbReference type="GO" id="GO:0005737">
    <property type="term" value="C:cytoplasm"/>
    <property type="evidence" value="ECO:0007669"/>
    <property type="project" value="UniProtKB-SubCell"/>
</dbReference>
<keyword evidence="7" id="KW-0547">Nucleotide-binding</keyword>
<evidence type="ECO:0000256" key="2">
    <source>
        <dbReference type="ARBA" id="ARBA00007599"/>
    </source>
</evidence>
<name>A0A9D2I6J4_9FIRM</name>
<comment type="similarity">
    <text evidence="2">Belongs to the TsaE family.</text>
</comment>
<gene>
    <name evidence="11" type="primary">tsaE</name>
    <name evidence="11" type="ORF">H9717_05090</name>
</gene>
<dbReference type="GO" id="GO:0002949">
    <property type="term" value="P:tRNA threonylcarbamoyladenosine modification"/>
    <property type="evidence" value="ECO:0007669"/>
    <property type="project" value="InterPro"/>
</dbReference>
<protein>
    <recommendedName>
        <fullName evidence="3">tRNA threonylcarbamoyladenosine biosynthesis protein TsaE</fullName>
    </recommendedName>
    <alternativeName>
        <fullName evidence="10">t(6)A37 threonylcarbamoyladenosine biosynthesis protein TsaE</fullName>
    </alternativeName>
</protein>
<proteinExistence type="inferred from homology"/>
<evidence type="ECO:0000256" key="9">
    <source>
        <dbReference type="ARBA" id="ARBA00022842"/>
    </source>
</evidence>
<organism evidence="11 12">
    <name type="scientific">Candidatus Eisenbergiella merdipullorum</name>
    <dbReference type="NCBI Taxonomy" id="2838553"/>
    <lineage>
        <taxon>Bacteria</taxon>
        <taxon>Bacillati</taxon>
        <taxon>Bacillota</taxon>
        <taxon>Clostridia</taxon>
        <taxon>Lachnospirales</taxon>
        <taxon>Lachnospiraceae</taxon>
        <taxon>Eisenbergiella</taxon>
    </lineage>
</organism>
<dbReference type="InterPro" id="IPR027417">
    <property type="entry name" value="P-loop_NTPase"/>
</dbReference>
<evidence type="ECO:0000256" key="4">
    <source>
        <dbReference type="ARBA" id="ARBA00022490"/>
    </source>
</evidence>
<dbReference type="NCBIfam" id="TIGR00150">
    <property type="entry name" value="T6A_YjeE"/>
    <property type="match status" value="1"/>
</dbReference>
<comment type="caution">
    <text evidence="11">The sequence shown here is derived from an EMBL/GenBank/DDBJ whole genome shotgun (WGS) entry which is preliminary data.</text>
</comment>
<dbReference type="GO" id="GO:0005524">
    <property type="term" value="F:ATP binding"/>
    <property type="evidence" value="ECO:0007669"/>
    <property type="project" value="UniProtKB-KW"/>
</dbReference>
<keyword evidence="6" id="KW-0479">Metal-binding</keyword>
<keyword evidence="4" id="KW-0963">Cytoplasm</keyword>
<evidence type="ECO:0000256" key="7">
    <source>
        <dbReference type="ARBA" id="ARBA00022741"/>
    </source>
</evidence>
<dbReference type="Gene3D" id="3.40.50.300">
    <property type="entry name" value="P-loop containing nucleotide triphosphate hydrolases"/>
    <property type="match status" value="1"/>
</dbReference>
<dbReference type="GO" id="GO:0046872">
    <property type="term" value="F:metal ion binding"/>
    <property type="evidence" value="ECO:0007669"/>
    <property type="project" value="UniProtKB-KW"/>
</dbReference>
<comment type="subcellular location">
    <subcellularLocation>
        <location evidence="1">Cytoplasm</location>
    </subcellularLocation>
</comment>
<evidence type="ECO:0000256" key="3">
    <source>
        <dbReference type="ARBA" id="ARBA00019010"/>
    </source>
</evidence>
<keyword evidence="5" id="KW-0819">tRNA processing</keyword>
<dbReference type="EMBL" id="DWYY01000055">
    <property type="protein sequence ID" value="HJA92478.1"/>
    <property type="molecule type" value="Genomic_DNA"/>
</dbReference>
<dbReference type="AlphaFoldDB" id="A0A9D2I6J4"/>
<dbReference type="PANTHER" id="PTHR33540">
    <property type="entry name" value="TRNA THREONYLCARBAMOYLADENOSINE BIOSYNTHESIS PROTEIN TSAE"/>
    <property type="match status" value="1"/>
</dbReference>
<reference evidence="11" key="2">
    <citation type="submission" date="2021-04" db="EMBL/GenBank/DDBJ databases">
        <authorList>
            <person name="Gilroy R."/>
        </authorList>
    </citation>
    <scope>NUCLEOTIDE SEQUENCE</scope>
    <source>
        <strain evidence="11">CHK179-7159</strain>
    </source>
</reference>
<dbReference type="InterPro" id="IPR003442">
    <property type="entry name" value="T6A_TsaE"/>
</dbReference>
<dbReference type="Proteomes" id="UP000886858">
    <property type="component" value="Unassembled WGS sequence"/>
</dbReference>
<keyword evidence="8" id="KW-0067">ATP-binding</keyword>
<sequence length="150" mass="17006">MEKTEERDSFSPEETFALGEEMGKQAQPGQVYTLIGDLGVGKTVFTQGFAAGLGITEPVNSPTFTILQSYEGGRLPFYHFDVYRIGDVEEMEEIGYEDCFYGDGVCLVEWADLIEEILPEQYTQVCIEKDLNRGFDYRKITLTRKGEKTE</sequence>